<dbReference type="GO" id="GO:0046872">
    <property type="term" value="F:metal ion binding"/>
    <property type="evidence" value="ECO:0007669"/>
    <property type="project" value="UniProtKB-KW"/>
</dbReference>
<gene>
    <name evidence="19" type="ORF">SSX86_008618</name>
</gene>
<evidence type="ECO:0000256" key="11">
    <source>
        <dbReference type="ARBA" id="ARBA00029823"/>
    </source>
</evidence>
<comment type="pathway">
    <text evidence="1">Purine metabolism; IMP biosynthesis via de novo pathway; 5-amino-1-(5-phospho-D-ribosyl)imidazole from N(2)-formyl-N(1)-(5-phospho-D-ribosyl)glycinamide: step 1/2.</text>
</comment>
<dbReference type="Pfam" id="PF13507">
    <property type="entry name" value="GATase_5"/>
    <property type="match status" value="1"/>
</dbReference>
<dbReference type="Pfam" id="PF18076">
    <property type="entry name" value="FGAR-AT_N"/>
    <property type="match status" value="1"/>
</dbReference>
<dbReference type="Gene3D" id="3.90.650.10">
    <property type="entry name" value="PurM-like C-terminal domain"/>
    <property type="match status" value="2"/>
</dbReference>
<dbReference type="InterPro" id="IPR010918">
    <property type="entry name" value="PurM-like_C_dom"/>
</dbReference>
<feature type="region of interest" description="Disordered" evidence="14">
    <location>
        <begin position="1"/>
        <end position="22"/>
    </location>
</feature>
<dbReference type="SMART" id="SM01211">
    <property type="entry name" value="GATase_5"/>
    <property type="match status" value="1"/>
</dbReference>
<dbReference type="InterPro" id="IPR010073">
    <property type="entry name" value="PurL_large"/>
</dbReference>
<dbReference type="HAMAP" id="MF_00419">
    <property type="entry name" value="PurL_1"/>
    <property type="match status" value="1"/>
</dbReference>
<dbReference type="NCBIfam" id="TIGR01735">
    <property type="entry name" value="FGAM_synt"/>
    <property type="match status" value="1"/>
</dbReference>
<keyword evidence="10" id="KW-0315">Glutamine amidotransferase</keyword>
<evidence type="ECO:0000259" key="16">
    <source>
        <dbReference type="Pfam" id="PF18072"/>
    </source>
</evidence>
<feature type="domain" description="Phosphoribosylformylglycinamidine synthase linker" evidence="16">
    <location>
        <begin position="316"/>
        <end position="365"/>
    </location>
</feature>
<dbReference type="InterPro" id="IPR036604">
    <property type="entry name" value="PurS-like_sf"/>
</dbReference>
<dbReference type="PROSITE" id="PS51273">
    <property type="entry name" value="GATASE_TYPE_1"/>
    <property type="match status" value="1"/>
</dbReference>
<feature type="domain" description="PurM-like C-terminal" evidence="15">
    <location>
        <begin position="979"/>
        <end position="1109"/>
    </location>
</feature>
<keyword evidence="8" id="KW-0067">ATP-binding</keyword>
<dbReference type="GO" id="GO:0006189">
    <property type="term" value="P:'de novo' IMP biosynthetic process"/>
    <property type="evidence" value="ECO:0007669"/>
    <property type="project" value="InterPro"/>
</dbReference>
<accession>A0AAP0DCZ1</accession>
<dbReference type="FunFam" id="3.90.650.10:FF:000028">
    <property type="entry name" value="Phosphoribosylformylglycinamidine synthase-like Protein"/>
    <property type="match status" value="1"/>
</dbReference>
<dbReference type="EC" id="6.3.5.3" evidence="3"/>
<comment type="catalytic activity">
    <reaction evidence="13">
        <text>N(2)-formyl-N(1)-(5-phospho-beta-D-ribosyl)glycinamide + L-glutamine + ATP + H2O = 2-formamido-N(1)-(5-O-phospho-beta-D-ribosyl)acetamidine + L-glutamate + ADP + phosphate + H(+)</text>
        <dbReference type="Rhea" id="RHEA:17129"/>
        <dbReference type="ChEBI" id="CHEBI:15377"/>
        <dbReference type="ChEBI" id="CHEBI:15378"/>
        <dbReference type="ChEBI" id="CHEBI:29985"/>
        <dbReference type="ChEBI" id="CHEBI:30616"/>
        <dbReference type="ChEBI" id="CHEBI:43474"/>
        <dbReference type="ChEBI" id="CHEBI:58359"/>
        <dbReference type="ChEBI" id="CHEBI:147286"/>
        <dbReference type="ChEBI" id="CHEBI:147287"/>
        <dbReference type="ChEBI" id="CHEBI:456216"/>
        <dbReference type="EC" id="6.3.5.3"/>
    </reaction>
</comment>
<evidence type="ECO:0000256" key="4">
    <source>
        <dbReference type="ARBA" id="ARBA00022598"/>
    </source>
</evidence>
<evidence type="ECO:0000256" key="10">
    <source>
        <dbReference type="ARBA" id="ARBA00022962"/>
    </source>
</evidence>
<evidence type="ECO:0000259" key="18">
    <source>
        <dbReference type="Pfam" id="PF22689"/>
    </source>
</evidence>
<dbReference type="FunFam" id="3.90.650.10:FF:000006">
    <property type="entry name" value="Phosphoribosylformylglycinamidine synthase, putative"/>
    <property type="match status" value="1"/>
</dbReference>
<dbReference type="Gene3D" id="3.30.1330.10">
    <property type="entry name" value="PurM-like, N-terminal domain"/>
    <property type="match status" value="2"/>
</dbReference>
<dbReference type="CDD" id="cd02203">
    <property type="entry name" value="PurL_repeat1"/>
    <property type="match status" value="1"/>
</dbReference>
<dbReference type="SUPFAM" id="SSF55326">
    <property type="entry name" value="PurM N-terminal domain-like"/>
    <property type="match status" value="2"/>
</dbReference>
<comment type="similarity">
    <text evidence="2">In the N-terminal section; belongs to the FGAMS family.</text>
</comment>
<dbReference type="Pfam" id="PF18072">
    <property type="entry name" value="FGAR-AT_linker"/>
    <property type="match status" value="1"/>
</dbReference>
<dbReference type="FunFam" id="1.10.8.750:FF:000001">
    <property type="entry name" value="Putative phosphoribosylformylglycinamidine synthase"/>
    <property type="match status" value="1"/>
</dbReference>
<evidence type="ECO:0000256" key="3">
    <source>
        <dbReference type="ARBA" id="ARBA00012747"/>
    </source>
</evidence>
<evidence type="ECO:0000256" key="6">
    <source>
        <dbReference type="ARBA" id="ARBA00022741"/>
    </source>
</evidence>
<dbReference type="CDD" id="cd02204">
    <property type="entry name" value="PurL_repeat2"/>
    <property type="match status" value="1"/>
</dbReference>
<dbReference type="SUPFAM" id="SSF56042">
    <property type="entry name" value="PurM C-terminal domain-like"/>
    <property type="match status" value="2"/>
</dbReference>
<keyword evidence="20" id="KW-1185">Reference proteome</keyword>
<dbReference type="NCBIfam" id="NF003672">
    <property type="entry name" value="PRK05297.1"/>
    <property type="match status" value="1"/>
</dbReference>
<organism evidence="19 20">
    <name type="scientific">Deinandra increscens subsp. villosa</name>
    <dbReference type="NCBI Taxonomy" id="3103831"/>
    <lineage>
        <taxon>Eukaryota</taxon>
        <taxon>Viridiplantae</taxon>
        <taxon>Streptophyta</taxon>
        <taxon>Embryophyta</taxon>
        <taxon>Tracheophyta</taxon>
        <taxon>Spermatophyta</taxon>
        <taxon>Magnoliopsida</taxon>
        <taxon>eudicotyledons</taxon>
        <taxon>Gunneridae</taxon>
        <taxon>Pentapetalae</taxon>
        <taxon>asterids</taxon>
        <taxon>campanulids</taxon>
        <taxon>Asterales</taxon>
        <taxon>Asteraceae</taxon>
        <taxon>Asteroideae</taxon>
        <taxon>Heliantheae alliance</taxon>
        <taxon>Madieae</taxon>
        <taxon>Madiinae</taxon>
        <taxon>Deinandra</taxon>
    </lineage>
</organism>
<dbReference type="SUPFAM" id="SSF109736">
    <property type="entry name" value="FGAM synthase PurL, linker domain"/>
    <property type="match status" value="1"/>
</dbReference>
<dbReference type="SUPFAM" id="SSF52317">
    <property type="entry name" value="Class I glutamine amidotransferase-like"/>
    <property type="match status" value="1"/>
</dbReference>
<evidence type="ECO:0000256" key="5">
    <source>
        <dbReference type="ARBA" id="ARBA00022723"/>
    </source>
</evidence>
<dbReference type="SUPFAM" id="SSF82697">
    <property type="entry name" value="PurS-like"/>
    <property type="match status" value="1"/>
</dbReference>
<evidence type="ECO:0000256" key="8">
    <source>
        <dbReference type="ARBA" id="ARBA00022840"/>
    </source>
</evidence>
<dbReference type="EMBL" id="JBCNJP010000010">
    <property type="protein sequence ID" value="KAK9072186.1"/>
    <property type="molecule type" value="Genomic_DNA"/>
</dbReference>
<comment type="caution">
    <text evidence="19">The sequence shown here is derived from an EMBL/GenBank/DDBJ whole genome shotgun (WGS) entry which is preliminary data.</text>
</comment>
<keyword evidence="4" id="KW-0436">Ligase</keyword>
<dbReference type="InterPro" id="IPR041609">
    <property type="entry name" value="PurL_linker"/>
</dbReference>
<dbReference type="Pfam" id="PF22689">
    <property type="entry name" value="FGAR-AT_PurM_N-like"/>
    <property type="match status" value="1"/>
</dbReference>
<feature type="domain" description="Phosphoribosylformylglycinamidine synthase N-terminal" evidence="17">
    <location>
        <begin position="169"/>
        <end position="289"/>
    </location>
</feature>
<reference evidence="19 20" key="1">
    <citation type="submission" date="2024-04" db="EMBL/GenBank/DDBJ databases">
        <title>The reference genome of an endangered Asteraceae, Deinandra increscens subsp. villosa, native to the Central Coast of California.</title>
        <authorList>
            <person name="Guilliams M."/>
            <person name="Hasenstab-Lehman K."/>
            <person name="Meyer R."/>
            <person name="Mcevoy S."/>
        </authorList>
    </citation>
    <scope>NUCLEOTIDE SEQUENCE [LARGE SCALE GENOMIC DNA]</scope>
    <source>
        <tissue evidence="19">Leaf</tissue>
    </source>
</reference>
<dbReference type="FunFam" id="3.30.1330.10:FF:000007">
    <property type="entry name" value="Phosphoribosylformylglycinamidine synthase, putative"/>
    <property type="match status" value="1"/>
</dbReference>
<dbReference type="Proteomes" id="UP001408789">
    <property type="component" value="Unassembled WGS sequence"/>
</dbReference>
<evidence type="ECO:0000256" key="13">
    <source>
        <dbReference type="ARBA" id="ARBA00052585"/>
    </source>
</evidence>
<evidence type="ECO:0000313" key="19">
    <source>
        <dbReference type="EMBL" id="KAK9072186.1"/>
    </source>
</evidence>
<feature type="domain" description="PurM-like C-terminal" evidence="15">
    <location>
        <begin position="578"/>
        <end position="732"/>
    </location>
</feature>
<dbReference type="InterPro" id="IPR029062">
    <property type="entry name" value="Class_I_gatase-like"/>
</dbReference>
<keyword evidence="5" id="KW-0479">Metal-binding</keyword>
<protein>
    <recommendedName>
        <fullName evidence="3">phosphoribosylformylglycinamidine synthase</fullName>
        <ecNumber evidence="3">6.3.5.3</ecNumber>
    </recommendedName>
    <alternativeName>
        <fullName evidence="12">Formylglycinamide ribonucleotide amidotransferase</fullName>
    </alternativeName>
    <alternativeName>
        <fullName evidence="11">Formylglycinamide ribotide amidotransferase</fullName>
    </alternativeName>
</protein>
<dbReference type="GO" id="GO:0005737">
    <property type="term" value="C:cytoplasm"/>
    <property type="evidence" value="ECO:0007669"/>
    <property type="project" value="TreeGrafter"/>
</dbReference>
<dbReference type="CDD" id="cd01740">
    <property type="entry name" value="GATase1_FGAR_AT"/>
    <property type="match status" value="1"/>
</dbReference>
<keyword evidence="9" id="KW-0460">Magnesium</keyword>
<dbReference type="GO" id="GO:0005524">
    <property type="term" value="F:ATP binding"/>
    <property type="evidence" value="ECO:0007669"/>
    <property type="project" value="UniProtKB-KW"/>
</dbReference>
<dbReference type="InterPro" id="IPR036676">
    <property type="entry name" value="PurM-like_C_sf"/>
</dbReference>
<evidence type="ECO:0000259" key="15">
    <source>
        <dbReference type="Pfam" id="PF02769"/>
    </source>
</evidence>
<name>A0AAP0DCZ1_9ASTR</name>
<dbReference type="InterPro" id="IPR036921">
    <property type="entry name" value="PurM-like_N_sf"/>
</dbReference>
<keyword evidence="6" id="KW-0547">Nucleotide-binding</keyword>
<evidence type="ECO:0000256" key="7">
    <source>
        <dbReference type="ARBA" id="ARBA00022755"/>
    </source>
</evidence>
<evidence type="ECO:0000256" key="12">
    <source>
        <dbReference type="ARBA" id="ARBA00032632"/>
    </source>
</evidence>
<dbReference type="Pfam" id="PF02769">
    <property type="entry name" value="AIRS_C"/>
    <property type="match status" value="2"/>
</dbReference>
<dbReference type="FunFam" id="3.30.1330.10:FF:000009">
    <property type="entry name" value="Probable phosphoribosylformylglycinamidine synthase"/>
    <property type="match status" value="1"/>
</dbReference>
<keyword evidence="7" id="KW-0658">Purine biosynthesis</keyword>
<dbReference type="Gene3D" id="3.40.50.880">
    <property type="match status" value="1"/>
</dbReference>
<dbReference type="PANTHER" id="PTHR10099">
    <property type="entry name" value="PHOSPHORIBOSYLFORMYLGLYCINAMIDINE SYNTHASE"/>
    <property type="match status" value="1"/>
</dbReference>
<evidence type="ECO:0000256" key="14">
    <source>
        <dbReference type="SAM" id="MobiDB-lite"/>
    </source>
</evidence>
<dbReference type="Gene3D" id="1.10.8.750">
    <property type="entry name" value="Phosphoribosylformylglycinamidine synthase, linker domain"/>
    <property type="match status" value="1"/>
</dbReference>
<dbReference type="GO" id="GO:0004642">
    <property type="term" value="F:phosphoribosylformylglycinamidine synthase activity"/>
    <property type="evidence" value="ECO:0007669"/>
    <property type="project" value="UniProtKB-EC"/>
</dbReference>
<dbReference type="InterPro" id="IPR040707">
    <property type="entry name" value="FGAR-AT_N"/>
</dbReference>
<evidence type="ECO:0000256" key="1">
    <source>
        <dbReference type="ARBA" id="ARBA00004920"/>
    </source>
</evidence>
<evidence type="ECO:0000313" key="20">
    <source>
        <dbReference type="Proteomes" id="UP001408789"/>
    </source>
</evidence>
<evidence type="ECO:0000256" key="2">
    <source>
        <dbReference type="ARBA" id="ARBA00008608"/>
    </source>
</evidence>
<dbReference type="InterPro" id="IPR055181">
    <property type="entry name" value="FGAR-AT_PurM_N-like"/>
</dbReference>
<evidence type="ECO:0000256" key="9">
    <source>
        <dbReference type="ARBA" id="ARBA00022842"/>
    </source>
</evidence>
<dbReference type="FunFam" id="3.40.50.880:FF:000014">
    <property type="entry name" value="Phosphoribosylformylglycinamidine synthase, putative"/>
    <property type="match status" value="1"/>
</dbReference>
<dbReference type="PANTHER" id="PTHR10099:SF1">
    <property type="entry name" value="PHOSPHORIBOSYLFORMYLGLYCINAMIDINE SYNTHASE"/>
    <property type="match status" value="1"/>
</dbReference>
<feature type="domain" description="FGAR-AT PurM N-terminal-like" evidence="18">
    <location>
        <begin position="795"/>
        <end position="948"/>
    </location>
</feature>
<sequence>MGKTGDIHRENKKKKRKVGGEEEECGEAVKVRPWWCPKHRDSVEKDNGCILWRSQQTEFLQGSNNCNFFLPKPLPKSRSSHLVFGSSHRKRSSHVRICSKGVRRNASEKVRAVVSVDAQELGNLNDLVTEKVIHFFRTPLIQENATKELLKSVQTKISDKIVGVKTEQCFNIGLDEHLSSEKLSVLKWLLQETYEPGNLGEESFIDKETKEGFDKVVVEVGPRLSFTTAWSANAVSICQACGLSEVNRLERSRRYLLYVKSENAPLLDSQIADFAAMMHDRMTECVYPSKLVSFKTSIVPEEVYYVPVMEKGRKALEEINQKMGLAFDEQDLQYYTKLFKDDIRRNPTNVELFDIAQSNSEHSRHWFFTGKIVVDGQPMDKTLMQIVKSTLHANPNNSVIGFKDNSSAIKGFLVNPLRPTQPGTTSPLSPVARDLDILFTAETHNFPCAVAPFPGAETGAGGRIRDTHATGRGSFVVASTAGYCVGNLNIEGSYAPWEDKSFDYPSNLASPLQILVDASNGASDYGNKFGEPLIQGYTRTFGMRLPSGERREWLKPIMFSAGIGQIDHTHITKGEPEIGMLVVKIGGPAYRIGMGGGAASSMVSGQNDAELDFNAVQRGDAEMSQKLYRVVRACIEMGENNPIISIHDQGAGGNCNVVKEIIYPEGATIDIRAIVVGDRTMSVLEIWGAEYQEQDAILVNPESRNLLESICKRERVSMAVIGTISGEGCVRLIDSYAAEKPPAVDLELEKVLGDMPQKTFEFHRVKDQQEQLEIAPGITLMDSLQRVLRLPSICSKRFLTTKVDRCVTGLVAQQQTVGPLQITLADVAVIAQTFTDYTGGACAIGEQPIKGLLDPKAMARLAVGEALTNLVWAKITNLSDVKASGNWMYAAKLDGEGASMYDAAIALSEAMIELGIAIDGGKDSLSMAAQVSGEVVKAPGNLVISAYVTCSDITKTVTPDLKLKDDGILVHIDLGKGKRRLGGSALSQVFDQIGDDCPDVDDVPYLKTVFEVVQDLLTDELISAGHDISDGGLIVTLLEMAFAGNCGVQIKLNSHGKSIFETLFSEELGLILEVSKANLAKVTTIFKNHGVCSEIIGHVTAEPTIGLEVDGMKHLNEKTVDLRDIWEETGFHIEKKHKLAACVTSEKEGLKNRHEPVWRLTFTPRDTDENYMQALNKPKVAVIREEGSNGDREMSAAFFASGFEPWDVSMSDLLNGSVSLKDFRGVVFVGGFSYGDVLDSAKGWAASIRFNPSLLNQFQEFYNRPDTFSLGVCNGCQLMALLGWIPGPKVGGTLGTGGDPAQPRFIHNESGGFECRFTNVTLKESPAIMFKGMEGSTLGVWAAHGEGKAYFPDKMIFDNILSSGLAPLRYCDDDGSPTEKYPFNLNGSPLGVAAICSPDGRHLAMMPHPERCFLMWQFPWYPKNWDVEKKGPSPWLKMFQNAREWCSR</sequence>
<proteinExistence type="inferred from homology"/>
<evidence type="ECO:0000259" key="17">
    <source>
        <dbReference type="Pfam" id="PF18076"/>
    </source>
</evidence>